<dbReference type="PANTHER" id="PTHR33908:SF3">
    <property type="entry name" value="UNDECAPRENYL PHOSPHATE-ALPHA-4-AMINO-4-DEOXY-L-ARABINOSE ARABINOSYL TRANSFERASE"/>
    <property type="match status" value="1"/>
</dbReference>
<dbReference type="GO" id="GO:0005886">
    <property type="term" value="C:plasma membrane"/>
    <property type="evidence" value="ECO:0007669"/>
    <property type="project" value="UniProtKB-SubCell"/>
</dbReference>
<accession>A0A1F7S702</accession>
<comment type="caution">
    <text evidence="10">The sequence shown here is derived from an EMBL/GenBank/DDBJ whole genome shotgun (WGS) entry which is preliminary data.</text>
</comment>
<dbReference type="GO" id="GO:0016763">
    <property type="term" value="F:pentosyltransferase activity"/>
    <property type="evidence" value="ECO:0007669"/>
    <property type="project" value="TreeGrafter"/>
</dbReference>
<dbReference type="GO" id="GO:0010041">
    <property type="term" value="P:response to iron(III) ion"/>
    <property type="evidence" value="ECO:0007669"/>
    <property type="project" value="TreeGrafter"/>
</dbReference>
<reference evidence="10 11" key="1">
    <citation type="journal article" date="2016" name="Nat. Commun.">
        <title>Thousands of microbial genomes shed light on interconnected biogeochemical processes in an aquifer system.</title>
        <authorList>
            <person name="Anantharaman K."/>
            <person name="Brown C.T."/>
            <person name="Hug L.A."/>
            <person name="Sharon I."/>
            <person name="Castelle C.J."/>
            <person name="Probst A.J."/>
            <person name="Thomas B.C."/>
            <person name="Singh A."/>
            <person name="Wilkins M.J."/>
            <person name="Karaoz U."/>
            <person name="Brodie E.L."/>
            <person name="Williams K.H."/>
            <person name="Hubbard S.S."/>
            <person name="Banfield J.F."/>
        </authorList>
    </citation>
    <scope>NUCLEOTIDE SEQUENCE [LARGE SCALE GENOMIC DNA]</scope>
</reference>
<keyword evidence="4" id="KW-0808">Transferase</keyword>
<evidence type="ECO:0000256" key="1">
    <source>
        <dbReference type="ARBA" id="ARBA00004651"/>
    </source>
</evidence>
<feature type="domain" description="Glycosyltransferase RgtA/B/C/D-like" evidence="9">
    <location>
        <begin position="70"/>
        <end position="231"/>
    </location>
</feature>
<evidence type="ECO:0000259" key="9">
    <source>
        <dbReference type="Pfam" id="PF13231"/>
    </source>
</evidence>
<feature type="transmembrane region" description="Helical" evidence="8">
    <location>
        <begin position="436"/>
        <end position="456"/>
    </location>
</feature>
<name>A0A1F7S702_9BACT</name>
<evidence type="ECO:0000256" key="4">
    <source>
        <dbReference type="ARBA" id="ARBA00022679"/>
    </source>
</evidence>
<keyword evidence="7 8" id="KW-0472">Membrane</keyword>
<keyword evidence="3" id="KW-0328">Glycosyltransferase</keyword>
<sequence>MLEKSQTDNYIFYLDILLIICAAGLLFLPTLGSYGLWDPWEPMWAQTAREMMDKGVWITPIYRLDTRLIHPPFVYWIIRISYSLIGVSEFAARFPVVLFSIFGCVLNYIIFRKFVSRTASLLSSFIWLTTPMFNFLSRNSTADAVFCVSENLAFLCFLGSMLIKNERRIYAPCFYLFLSIAVLTKGPFALFLMVIFLILLSLVLRSLKPWKSINFLPGIILFVILTVPWFILVYHEQGTEFIQKFFSYQTQIRFTEGFREHNHGFFFYFKTLPLGFFPWSAFFLPGLIFLLIRKSEQKVSDKNYPVISILVFIFSIFTVYSIFPAKIHHFILPVFPGMAWIVGIFLDRIMDKENSQGFIPCFSVSIILYLLIVGYWYYETTGHLKRLLLSTAPILFTFTVKGIIPANYEPRIFLSVFVILIGLLILLTIIFRFKYFIILIVGWMWISLFLFNNKFIPEISKFKSMKYMVESYQRVHKKGEPVAMVGAAKNSVFFYTNNEILRINGAKSGTNLINYLNSTERVFAILDEKIAINMIDYLADTFQLNPVIVDNSHMSLVLIANRDPRTK</sequence>
<dbReference type="Pfam" id="PF13231">
    <property type="entry name" value="PMT_2"/>
    <property type="match status" value="1"/>
</dbReference>
<comment type="subcellular location">
    <subcellularLocation>
        <location evidence="1">Cell membrane</location>
        <topology evidence="1">Multi-pass membrane protein</topology>
    </subcellularLocation>
</comment>
<gene>
    <name evidence="10" type="ORF">A2161_00290</name>
</gene>
<feature type="transmembrane region" description="Helical" evidence="8">
    <location>
        <begin position="358"/>
        <end position="378"/>
    </location>
</feature>
<feature type="transmembrane region" description="Helical" evidence="8">
    <location>
        <begin position="304"/>
        <end position="323"/>
    </location>
</feature>
<dbReference type="Proteomes" id="UP000179266">
    <property type="component" value="Unassembled WGS sequence"/>
</dbReference>
<evidence type="ECO:0000256" key="6">
    <source>
        <dbReference type="ARBA" id="ARBA00022989"/>
    </source>
</evidence>
<dbReference type="InterPro" id="IPR038731">
    <property type="entry name" value="RgtA/B/C-like"/>
</dbReference>
<feature type="transmembrane region" description="Helical" evidence="8">
    <location>
        <begin position="384"/>
        <end position="400"/>
    </location>
</feature>
<dbReference type="InterPro" id="IPR050297">
    <property type="entry name" value="LipidA_mod_glycosyltrf_83"/>
</dbReference>
<evidence type="ECO:0000313" key="10">
    <source>
        <dbReference type="EMBL" id="OGL48887.1"/>
    </source>
</evidence>
<evidence type="ECO:0000313" key="11">
    <source>
        <dbReference type="Proteomes" id="UP000179266"/>
    </source>
</evidence>
<evidence type="ECO:0000256" key="8">
    <source>
        <dbReference type="SAM" id="Phobius"/>
    </source>
</evidence>
<feature type="transmembrane region" description="Helical" evidence="8">
    <location>
        <begin position="144"/>
        <end position="163"/>
    </location>
</feature>
<feature type="transmembrane region" description="Helical" evidence="8">
    <location>
        <begin position="90"/>
        <end position="111"/>
    </location>
</feature>
<evidence type="ECO:0000256" key="7">
    <source>
        <dbReference type="ARBA" id="ARBA00023136"/>
    </source>
</evidence>
<feature type="transmembrane region" description="Helical" evidence="8">
    <location>
        <begin position="272"/>
        <end position="292"/>
    </location>
</feature>
<dbReference type="PANTHER" id="PTHR33908">
    <property type="entry name" value="MANNOSYLTRANSFERASE YKCB-RELATED"/>
    <property type="match status" value="1"/>
</dbReference>
<dbReference type="AlphaFoldDB" id="A0A1F7S702"/>
<keyword evidence="5 8" id="KW-0812">Transmembrane</keyword>
<feature type="transmembrane region" description="Helical" evidence="8">
    <location>
        <begin position="329"/>
        <end position="346"/>
    </location>
</feature>
<organism evidence="10 11">
    <name type="scientific">Candidatus Schekmanbacteria bacterium RBG_13_48_7</name>
    <dbReference type="NCBI Taxonomy" id="1817878"/>
    <lineage>
        <taxon>Bacteria</taxon>
        <taxon>Candidatus Schekmaniibacteriota</taxon>
    </lineage>
</organism>
<dbReference type="EMBL" id="MGDD01000027">
    <property type="protein sequence ID" value="OGL48887.1"/>
    <property type="molecule type" value="Genomic_DNA"/>
</dbReference>
<keyword evidence="2" id="KW-1003">Cell membrane</keyword>
<proteinExistence type="predicted"/>
<feature type="transmembrane region" description="Helical" evidence="8">
    <location>
        <begin position="175"/>
        <end position="203"/>
    </location>
</feature>
<feature type="transmembrane region" description="Helical" evidence="8">
    <location>
        <begin position="215"/>
        <end position="235"/>
    </location>
</feature>
<feature type="transmembrane region" description="Helical" evidence="8">
    <location>
        <begin position="12"/>
        <end position="37"/>
    </location>
</feature>
<protein>
    <recommendedName>
        <fullName evidence="9">Glycosyltransferase RgtA/B/C/D-like domain-containing protein</fullName>
    </recommendedName>
</protein>
<dbReference type="GO" id="GO:0009103">
    <property type="term" value="P:lipopolysaccharide biosynthetic process"/>
    <property type="evidence" value="ECO:0007669"/>
    <property type="project" value="UniProtKB-ARBA"/>
</dbReference>
<evidence type="ECO:0000256" key="5">
    <source>
        <dbReference type="ARBA" id="ARBA00022692"/>
    </source>
</evidence>
<evidence type="ECO:0000256" key="3">
    <source>
        <dbReference type="ARBA" id="ARBA00022676"/>
    </source>
</evidence>
<feature type="transmembrane region" description="Helical" evidence="8">
    <location>
        <begin position="412"/>
        <end position="430"/>
    </location>
</feature>
<keyword evidence="6 8" id="KW-1133">Transmembrane helix</keyword>
<evidence type="ECO:0000256" key="2">
    <source>
        <dbReference type="ARBA" id="ARBA00022475"/>
    </source>
</evidence>